<evidence type="ECO:0000256" key="2">
    <source>
        <dbReference type="SAM" id="MobiDB-lite"/>
    </source>
</evidence>
<dbReference type="PANTHER" id="PTHR43111:SF1">
    <property type="entry name" value="ALDEHYDE DEHYDROGENASE B-RELATED"/>
    <property type="match status" value="1"/>
</dbReference>
<dbReference type="InterPro" id="IPR016161">
    <property type="entry name" value="Ald_DH/histidinol_DH"/>
</dbReference>
<evidence type="ECO:0008006" key="5">
    <source>
        <dbReference type="Google" id="ProtNLM"/>
    </source>
</evidence>
<dbReference type="EMBL" id="BAAASJ010000022">
    <property type="protein sequence ID" value="GAA2630298.1"/>
    <property type="molecule type" value="Genomic_DNA"/>
</dbReference>
<comment type="caution">
    <text evidence="3">The sequence shown here is derived from an EMBL/GenBank/DDBJ whole genome shotgun (WGS) entry which is preliminary data.</text>
</comment>
<reference evidence="3 4" key="1">
    <citation type="journal article" date="2019" name="Int. J. Syst. Evol. Microbiol.">
        <title>The Global Catalogue of Microorganisms (GCM) 10K type strain sequencing project: providing services to taxonomists for standard genome sequencing and annotation.</title>
        <authorList>
            <consortium name="The Broad Institute Genomics Platform"/>
            <consortium name="The Broad Institute Genome Sequencing Center for Infectious Disease"/>
            <person name="Wu L."/>
            <person name="Ma J."/>
        </authorList>
    </citation>
    <scope>NUCLEOTIDE SEQUENCE [LARGE SCALE GENOMIC DNA]</scope>
    <source>
        <strain evidence="3 4">JCM 4524</strain>
    </source>
</reference>
<dbReference type="Proteomes" id="UP001500151">
    <property type="component" value="Unassembled WGS sequence"/>
</dbReference>
<sequence>MDGYEDGPHEPFGPAATVMAYRDTAHVTDLVARGRGSLAASVVSDDLGWTTAFVQDAAPWHGRLHLMDSANMAQTTGHGSPLSALRHGGPGRAGGGSEMAGTRGVLDLMQRTALQASPRLLDALRPTDSA</sequence>
<evidence type="ECO:0000313" key="4">
    <source>
        <dbReference type="Proteomes" id="UP001500151"/>
    </source>
</evidence>
<dbReference type="Gene3D" id="3.40.309.10">
    <property type="entry name" value="Aldehyde Dehydrogenase, Chain A, domain 2"/>
    <property type="match status" value="1"/>
</dbReference>
<keyword evidence="4" id="KW-1185">Reference proteome</keyword>
<gene>
    <name evidence="3" type="ORF">GCM10010307_21960</name>
</gene>
<name>A0ABN3QMB6_9ACTN</name>
<accession>A0ABN3QMB6</accession>
<feature type="compositionally biased region" description="Gly residues" evidence="2">
    <location>
        <begin position="88"/>
        <end position="98"/>
    </location>
</feature>
<evidence type="ECO:0000313" key="3">
    <source>
        <dbReference type="EMBL" id="GAA2630298.1"/>
    </source>
</evidence>
<feature type="region of interest" description="Disordered" evidence="2">
    <location>
        <begin position="75"/>
        <end position="100"/>
    </location>
</feature>
<dbReference type="InterPro" id="IPR016163">
    <property type="entry name" value="Ald_DH_C"/>
</dbReference>
<protein>
    <recommendedName>
        <fullName evidence="5">Aldehyde dehydrogenase family protein</fullName>
    </recommendedName>
</protein>
<dbReference type="PANTHER" id="PTHR43111">
    <property type="entry name" value="ALDEHYDE DEHYDROGENASE B-RELATED"/>
    <property type="match status" value="1"/>
</dbReference>
<evidence type="ECO:0000256" key="1">
    <source>
        <dbReference type="ARBA" id="ARBA00009986"/>
    </source>
</evidence>
<proteinExistence type="inferred from homology"/>
<comment type="similarity">
    <text evidence="1">Belongs to the aldehyde dehydrogenase family.</text>
</comment>
<dbReference type="SUPFAM" id="SSF53720">
    <property type="entry name" value="ALDH-like"/>
    <property type="match status" value="1"/>
</dbReference>
<organism evidence="3 4">
    <name type="scientific">Streptomyces vastus</name>
    <dbReference type="NCBI Taxonomy" id="285451"/>
    <lineage>
        <taxon>Bacteria</taxon>
        <taxon>Bacillati</taxon>
        <taxon>Actinomycetota</taxon>
        <taxon>Actinomycetes</taxon>
        <taxon>Kitasatosporales</taxon>
        <taxon>Streptomycetaceae</taxon>
        <taxon>Streptomyces</taxon>
    </lineage>
</organism>